<dbReference type="Proteomes" id="UP000635726">
    <property type="component" value="Unassembled WGS sequence"/>
</dbReference>
<organism evidence="3 4">
    <name type="scientific">Deinococcus aquiradiocola</name>
    <dbReference type="NCBI Taxonomy" id="393059"/>
    <lineage>
        <taxon>Bacteria</taxon>
        <taxon>Thermotogati</taxon>
        <taxon>Deinococcota</taxon>
        <taxon>Deinococci</taxon>
        <taxon>Deinococcales</taxon>
        <taxon>Deinococcaceae</taxon>
        <taxon>Deinococcus</taxon>
    </lineage>
</organism>
<dbReference type="RefSeq" id="WP_188961746.1">
    <property type="nucleotide sequence ID" value="NZ_BMOE01000004.1"/>
</dbReference>
<protein>
    <recommendedName>
        <fullName evidence="2">ORC1/DEAH AAA+ ATPase domain-containing protein</fullName>
    </recommendedName>
</protein>
<name>A0A917PD70_9DEIO</name>
<dbReference type="SUPFAM" id="SSF52540">
    <property type="entry name" value="P-loop containing nucleoside triphosphate hydrolases"/>
    <property type="match status" value="1"/>
</dbReference>
<reference evidence="3" key="2">
    <citation type="submission" date="2020-09" db="EMBL/GenBank/DDBJ databases">
        <authorList>
            <person name="Sun Q."/>
            <person name="Ohkuma M."/>
        </authorList>
    </citation>
    <scope>NUCLEOTIDE SEQUENCE</scope>
    <source>
        <strain evidence="3">JCM 14371</strain>
    </source>
</reference>
<dbReference type="EMBL" id="BMOE01000004">
    <property type="protein sequence ID" value="GGJ71283.1"/>
    <property type="molecule type" value="Genomic_DNA"/>
</dbReference>
<proteinExistence type="predicted"/>
<evidence type="ECO:0000256" key="1">
    <source>
        <dbReference type="SAM" id="MobiDB-lite"/>
    </source>
</evidence>
<dbReference type="GO" id="GO:0016887">
    <property type="term" value="F:ATP hydrolysis activity"/>
    <property type="evidence" value="ECO:0007669"/>
    <property type="project" value="InterPro"/>
</dbReference>
<evidence type="ECO:0000313" key="4">
    <source>
        <dbReference type="Proteomes" id="UP000635726"/>
    </source>
</evidence>
<dbReference type="InterPro" id="IPR027417">
    <property type="entry name" value="P-loop_NTPase"/>
</dbReference>
<sequence>MSELKAFNRSRHLYHATCPPIATPDLQDFHSQMLLQIERNLDGDDGACPGGLLDGLGTLGKTTILKHLGKRFEQQFIENYPAEDAEQQDLVIPVAIVTMTSGASPKDLSLSLARYYDLVLPDNTKSITRTDITAAVIRAAHLHQTKLILVDEAHFIDMRTDAGQLANNHFKQLMNDTGATFVFAGIDCKGSGLLTEGLNNPRKSQIGGRLMYRAITPMTLDSEAWTGVLTDIEKLLVLGNLPAGTLHVGLRDYLYARTGGSIGSLMNLIRKAARVAVDSETETITETMLSNIALDHNAEMGREARTPNVSRNRTTSGRKATSEETTGGAKS</sequence>
<reference evidence="3" key="1">
    <citation type="journal article" date="2014" name="Int. J. Syst. Evol. Microbiol.">
        <title>Complete genome sequence of Corynebacterium casei LMG S-19264T (=DSM 44701T), isolated from a smear-ripened cheese.</title>
        <authorList>
            <consortium name="US DOE Joint Genome Institute (JGI-PGF)"/>
            <person name="Walter F."/>
            <person name="Albersmeier A."/>
            <person name="Kalinowski J."/>
            <person name="Ruckert C."/>
        </authorList>
    </citation>
    <scope>NUCLEOTIDE SEQUENCE</scope>
    <source>
        <strain evidence="3">JCM 14371</strain>
    </source>
</reference>
<gene>
    <name evidence="3" type="ORF">GCM10008939_14570</name>
</gene>
<feature type="region of interest" description="Disordered" evidence="1">
    <location>
        <begin position="297"/>
        <end position="331"/>
    </location>
</feature>
<accession>A0A917PD70</accession>
<feature type="compositionally biased region" description="Polar residues" evidence="1">
    <location>
        <begin position="307"/>
        <end position="325"/>
    </location>
</feature>
<dbReference type="AlphaFoldDB" id="A0A917PD70"/>
<comment type="caution">
    <text evidence="3">The sequence shown here is derived from an EMBL/GenBank/DDBJ whole genome shotgun (WGS) entry which is preliminary data.</text>
</comment>
<feature type="domain" description="ORC1/DEAH AAA+ ATPase" evidence="2">
    <location>
        <begin position="56"/>
        <end position="185"/>
    </location>
</feature>
<evidence type="ECO:0000259" key="2">
    <source>
        <dbReference type="Pfam" id="PF13401"/>
    </source>
</evidence>
<keyword evidence="4" id="KW-1185">Reference proteome</keyword>
<dbReference type="InterPro" id="IPR049945">
    <property type="entry name" value="AAA_22"/>
</dbReference>
<dbReference type="Pfam" id="PF13401">
    <property type="entry name" value="AAA_22"/>
    <property type="match status" value="1"/>
</dbReference>
<evidence type="ECO:0000313" key="3">
    <source>
        <dbReference type="EMBL" id="GGJ71283.1"/>
    </source>
</evidence>